<dbReference type="EMBL" id="AWWV01009135">
    <property type="protein sequence ID" value="OMO87929.1"/>
    <property type="molecule type" value="Genomic_DNA"/>
</dbReference>
<reference evidence="1 2" key="1">
    <citation type="submission" date="2013-09" db="EMBL/GenBank/DDBJ databases">
        <title>Corchorus capsularis genome sequencing.</title>
        <authorList>
            <person name="Alam M."/>
            <person name="Haque M.S."/>
            <person name="Islam M.S."/>
            <person name="Emdad E.M."/>
            <person name="Islam M.M."/>
            <person name="Ahmed B."/>
            <person name="Halim A."/>
            <person name="Hossen Q.M.M."/>
            <person name="Hossain M.Z."/>
            <person name="Ahmed R."/>
            <person name="Khan M.M."/>
            <person name="Islam R."/>
            <person name="Rashid M.M."/>
            <person name="Khan S.A."/>
            <person name="Rahman M.S."/>
            <person name="Alam M."/>
        </authorList>
    </citation>
    <scope>NUCLEOTIDE SEQUENCE [LARGE SCALE GENOMIC DNA]</scope>
    <source>
        <strain evidence="2">cv. CVL-1</strain>
        <tissue evidence="1">Whole seedling</tissue>
    </source>
</reference>
<evidence type="ECO:0000313" key="1">
    <source>
        <dbReference type="EMBL" id="OMO87929.1"/>
    </source>
</evidence>
<dbReference type="AlphaFoldDB" id="A0A1R3IZA6"/>
<evidence type="ECO:0000313" key="2">
    <source>
        <dbReference type="Proteomes" id="UP000188268"/>
    </source>
</evidence>
<comment type="caution">
    <text evidence="1">The sequence shown here is derived from an EMBL/GenBank/DDBJ whole genome shotgun (WGS) entry which is preliminary data.</text>
</comment>
<sequence length="40" mass="4466">MAEIVLSFENKKLSIHYFTDQGKTWLGSYNEAEATDGALS</sequence>
<proteinExistence type="predicted"/>
<protein>
    <submittedName>
        <fullName evidence="1">Uncharacterized protein</fullName>
    </submittedName>
</protein>
<organism evidence="1 2">
    <name type="scientific">Corchorus capsularis</name>
    <name type="common">Jute</name>
    <dbReference type="NCBI Taxonomy" id="210143"/>
    <lineage>
        <taxon>Eukaryota</taxon>
        <taxon>Viridiplantae</taxon>
        <taxon>Streptophyta</taxon>
        <taxon>Embryophyta</taxon>
        <taxon>Tracheophyta</taxon>
        <taxon>Spermatophyta</taxon>
        <taxon>Magnoliopsida</taxon>
        <taxon>eudicotyledons</taxon>
        <taxon>Gunneridae</taxon>
        <taxon>Pentapetalae</taxon>
        <taxon>rosids</taxon>
        <taxon>malvids</taxon>
        <taxon>Malvales</taxon>
        <taxon>Malvaceae</taxon>
        <taxon>Grewioideae</taxon>
        <taxon>Apeibeae</taxon>
        <taxon>Corchorus</taxon>
    </lineage>
</organism>
<keyword evidence="2" id="KW-1185">Reference proteome</keyword>
<gene>
    <name evidence="1" type="ORF">CCACVL1_08659</name>
</gene>
<dbReference type="Gramene" id="OMO87929">
    <property type="protein sequence ID" value="OMO87929"/>
    <property type="gene ID" value="CCACVL1_08659"/>
</dbReference>
<dbReference type="Proteomes" id="UP000188268">
    <property type="component" value="Unassembled WGS sequence"/>
</dbReference>
<accession>A0A1R3IZA6</accession>
<name>A0A1R3IZA6_COCAP</name>